<accession>A0A381PGQ2</accession>
<proteinExistence type="predicted"/>
<dbReference type="Pfam" id="PF07394">
    <property type="entry name" value="DUF1501"/>
    <property type="match status" value="1"/>
</dbReference>
<name>A0A381PGQ2_9ZZZZ</name>
<dbReference type="PANTHER" id="PTHR43737">
    <property type="entry name" value="BLL7424 PROTEIN"/>
    <property type="match status" value="1"/>
</dbReference>
<dbReference type="PANTHER" id="PTHR43737:SF1">
    <property type="entry name" value="DUF1501 DOMAIN-CONTAINING PROTEIN"/>
    <property type="match status" value="1"/>
</dbReference>
<evidence type="ECO:0000313" key="1">
    <source>
        <dbReference type="EMBL" id="SUZ66196.1"/>
    </source>
</evidence>
<evidence type="ECO:0008006" key="2">
    <source>
        <dbReference type="Google" id="ProtNLM"/>
    </source>
</evidence>
<dbReference type="InterPro" id="IPR010869">
    <property type="entry name" value="DUF1501"/>
</dbReference>
<gene>
    <name evidence="1" type="ORF">METZ01_LOCUS19050</name>
</gene>
<protein>
    <recommendedName>
        <fullName evidence="2">DUF1501 domain-containing protein</fullName>
    </recommendedName>
</protein>
<reference evidence="1" key="1">
    <citation type="submission" date="2018-05" db="EMBL/GenBank/DDBJ databases">
        <authorList>
            <person name="Lanie J.A."/>
            <person name="Ng W.-L."/>
            <person name="Kazmierczak K.M."/>
            <person name="Andrzejewski T.M."/>
            <person name="Davidsen T.M."/>
            <person name="Wayne K.J."/>
            <person name="Tettelin H."/>
            <person name="Glass J.I."/>
            <person name="Rusch D."/>
            <person name="Podicherti R."/>
            <person name="Tsui H.-C.T."/>
            <person name="Winkler M.E."/>
        </authorList>
    </citation>
    <scope>NUCLEOTIDE SEQUENCE</scope>
</reference>
<sequence>MATLGFARQAAAQQSFSDYKALVCVCLNGGNDSYNMLVPVDSDQHTEYESIRTDLALEQSTLLTLPGTSTDGRSFGLHPNMSETVDLYGDGDIAFIANVGTLIDYVDAAAVEAGARVPLGIGSHNDQIAQWQTARPDRRVPEGWGGRLADLMQGVNADNGISMNISLAGTNAFQAGKRTVEYAINRDGDGARRIWGYEGEWKKTIIDRLFEAEHDHPFRREYKRRLVGAIDTGERFVEAIQNGTPVDTTFSEGDFSAGLRQIARVIAAREQLGASRQTFFINIWGWDHHDEVLDNHVRMLPEISLGLAEFKSALIELGVFDQVSTFTISDFGRTLTTNGKGSDHGWGGHQMVMGGAVRGGQIYGNYPTLSSSSPLDVGRGVYVPTTAVDQYFAELALWFGVSQSDLPLVLPNVRRFYSASDASPPLGFLA</sequence>
<dbReference type="EMBL" id="UINC01000978">
    <property type="protein sequence ID" value="SUZ66196.1"/>
    <property type="molecule type" value="Genomic_DNA"/>
</dbReference>
<dbReference type="AlphaFoldDB" id="A0A381PGQ2"/>
<organism evidence="1">
    <name type="scientific">marine metagenome</name>
    <dbReference type="NCBI Taxonomy" id="408172"/>
    <lineage>
        <taxon>unclassified sequences</taxon>
        <taxon>metagenomes</taxon>
        <taxon>ecological metagenomes</taxon>
    </lineage>
</organism>